<name>A0ABM5NG65_LIBAS</name>
<dbReference type="EMBL" id="CP004005">
    <property type="protein sequence ID" value="AGH16885.1"/>
    <property type="molecule type" value="Genomic_DNA"/>
</dbReference>
<dbReference type="Proteomes" id="UP000011820">
    <property type="component" value="Chromosome"/>
</dbReference>
<keyword evidence="2" id="KW-1185">Reference proteome</keyword>
<evidence type="ECO:0000313" key="1">
    <source>
        <dbReference type="EMBL" id="AGH16885.1"/>
    </source>
</evidence>
<sequence length="108" mass="12623">MISAPPLLITNKKLLEPDKRKKNTHRKRGKHNDRKILFNHIPFPLRTAILALRITLTSISFSPIKLYTRALSFKYCVFKGILFNHSKKHPFIFPRLQNIPSGRTQYAL</sequence>
<proteinExistence type="predicted"/>
<reference evidence="1 2" key="1">
    <citation type="journal article" date="2013" name="Genome Announc.">
        <title>Complete Genome Sequence of a Chinese Strain of 'Candidatus Liberibacter asiaticus'.</title>
        <authorList>
            <person name="Lin H."/>
            <person name="Han C.S."/>
            <person name="Liu B."/>
            <person name="Lou B."/>
            <person name="Bai X."/>
            <person name="Deng C."/>
            <person name="Civerolo E.L."/>
            <person name="Gupta G."/>
        </authorList>
    </citation>
    <scope>NUCLEOTIDE SEQUENCE [LARGE SCALE GENOMIC DNA]</scope>
    <source>
        <strain evidence="2">gxpsy</strain>
    </source>
</reference>
<accession>A0ABM5NG65</accession>
<gene>
    <name evidence="1" type="ORF">WSI_02575</name>
</gene>
<evidence type="ECO:0000313" key="2">
    <source>
        <dbReference type="Proteomes" id="UP000011820"/>
    </source>
</evidence>
<protein>
    <submittedName>
        <fullName evidence="1">Uncharacterized protein</fullName>
    </submittedName>
</protein>
<organism evidence="1 2">
    <name type="scientific">Candidatus Liberibacter asiaticus str. gxpsy</name>
    <dbReference type="NCBI Taxonomy" id="1174529"/>
    <lineage>
        <taxon>Bacteria</taxon>
        <taxon>Pseudomonadati</taxon>
        <taxon>Pseudomonadota</taxon>
        <taxon>Alphaproteobacteria</taxon>
        <taxon>Hyphomicrobiales</taxon>
        <taxon>Rhizobiaceae</taxon>
        <taxon>Liberibacter</taxon>
    </lineage>
</organism>